<keyword evidence="3" id="KW-1185">Reference proteome</keyword>
<dbReference type="Proteomes" id="UP000001072">
    <property type="component" value="Unassembled WGS sequence"/>
</dbReference>
<gene>
    <name evidence="2" type="ORF">MELLADRAFT_63580</name>
</gene>
<dbReference type="KEGG" id="mlr:MELLADRAFT_63580"/>
<dbReference type="VEuPathDB" id="FungiDB:MELLADRAFT_63580"/>
<dbReference type="OrthoDB" id="2511668at2759"/>
<reference evidence="3" key="1">
    <citation type="journal article" date="2011" name="Proc. Natl. Acad. Sci. U.S.A.">
        <title>Obligate biotrophy features unraveled by the genomic analysis of rust fungi.</title>
        <authorList>
            <person name="Duplessis S."/>
            <person name="Cuomo C.A."/>
            <person name="Lin Y.-C."/>
            <person name="Aerts A."/>
            <person name="Tisserant E."/>
            <person name="Veneault-Fourrey C."/>
            <person name="Joly D.L."/>
            <person name="Hacquard S."/>
            <person name="Amselem J."/>
            <person name="Cantarel B.L."/>
            <person name="Chiu R."/>
            <person name="Coutinho P.M."/>
            <person name="Feau N."/>
            <person name="Field M."/>
            <person name="Frey P."/>
            <person name="Gelhaye E."/>
            <person name="Goldberg J."/>
            <person name="Grabherr M.G."/>
            <person name="Kodira C.D."/>
            <person name="Kohler A."/>
            <person name="Kuees U."/>
            <person name="Lindquist E.A."/>
            <person name="Lucas S.M."/>
            <person name="Mago R."/>
            <person name="Mauceli E."/>
            <person name="Morin E."/>
            <person name="Murat C."/>
            <person name="Pangilinan J.L."/>
            <person name="Park R."/>
            <person name="Pearson M."/>
            <person name="Quesneville H."/>
            <person name="Rouhier N."/>
            <person name="Sakthikumar S."/>
            <person name="Salamov A.A."/>
            <person name="Schmutz J."/>
            <person name="Selles B."/>
            <person name="Shapiro H."/>
            <person name="Tanguay P."/>
            <person name="Tuskan G.A."/>
            <person name="Henrissat B."/>
            <person name="Van de Peer Y."/>
            <person name="Rouze P."/>
            <person name="Ellis J.G."/>
            <person name="Dodds P.N."/>
            <person name="Schein J.E."/>
            <person name="Zhong S."/>
            <person name="Hamelin R.C."/>
            <person name="Grigoriev I.V."/>
            <person name="Szabo L.J."/>
            <person name="Martin F."/>
        </authorList>
    </citation>
    <scope>NUCLEOTIDE SEQUENCE [LARGE SCALE GENOMIC DNA]</scope>
    <source>
        <strain evidence="3">98AG31 / pathotype 3-4-7</strain>
    </source>
</reference>
<evidence type="ECO:0000313" key="3">
    <source>
        <dbReference type="Proteomes" id="UP000001072"/>
    </source>
</evidence>
<dbReference type="EMBL" id="GL883109">
    <property type="protein sequence ID" value="EGG06274.1"/>
    <property type="molecule type" value="Genomic_DNA"/>
</dbReference>
<organism evidence="3">
    <name type="scientific">Melampsora larici-populina (strain 98AG31 / pathotype 3-4-7)</name>
    <name type="common">Poplar leaf rust fungus</name>
    <dbReference type="NCBI Taxonomy" id="747676"/>
    <lineage>
        <taxon>Eukaryota</taxon>
        <taxon>Fungi</taxon>
        <taxon>Dikarya</taxon>
        <taxon>Basidiomycota</taxon>
        <taxon>Pucciniomycotina</taxon>
        <taxon>Pucciniomycetes</taxon>
        <taxon>Pucciniales</taxon>
        <taxon>Melampsoraceae</taxon>
        <taxon>Melampsora</taxon>
    </lineage>
</organism>
<feature type="region of interest" description="Disordered" evidence="1">
    <location>
        <begin position="62"/>
        <end position="97"/>
    </location>
</feature>
<dbReference type="GeneID" id="18930109"/>
<protein>
    <submittedName>
        <fullName evidence="2">Uncharacterized protein</fullName>
    </submittedName>
</protein>
<evidence type="ECO:0000313" key="2">
    <source>
        <dbReference type="EMBL" id="EGG06274.1"/>
    </source>
</evidence>
<dbReference type="InParanoid" id="F4RN61"/>
<accession>F4RN61</accession>
<feature type="region of interest" description="Disordered" evidence="1">
    <location>
        <begin position="1"/>
        <end position="26"/>
    </location>
</feature>
<evidence type="ECO:0000256" key="1">
    <source>
        <dbReference type="SAM" id="MobiDB-lite"/>
    </source>
</evidence>
<dbReference type="HOGENOM" id="CLU_2073671_0_0_1"/>
<name>F4RN61_MELLP</name>
<sequence length="118" mass="13247">MQAFQRAADRTFGSENQAGQPEPLPNLMETGFLKLQEIFQSKYTHKRSSRFCWGSTLSHDIPQVGPDADNFDNLNPADSPPSGEHPEGENPIVNEQEHAQDLSMLFGIILPEFLEYSL</sequence>
<proteinExistence type="predicted"/>
<dbReference type="AlphaFoldDB" id="F4RN61"/>
<dbReference type="RefSeq" id="XP_007410512.1">
    <property type="nucleotide sequence ID" value="XM_007410450.1"/>
</dbReference>